<reference evidence="5 6" key="1">
    <citation type="submission" date="2016-10" db="EMBL/GenBank/DDBJ databases">
        <authorList>
            <person name="de Groot N.N."/>
        </authorList>
    </citation>
    <scope>NUCLEOTIDE SEQUENCE [LARGE SCALE GENOMIC DNA]</scope>
    <source>
        <strain evidence="5 6">CPCC 201354</strain>
    </source>
</reference>
<evidence type="ECO:0000256" key="2">
    <source>
        <dbReference type="ARBA" id="ARBA00010742"/>
    </source>
</evidence>
<keyword evidence="6" id="KW-1185">Reference proteome</keyword>
<dbReference type="OrthoDB" id="8892982at2"/>
<evidence type="ECO:0000313" key="6">
    <source>
        <dbReference type="Proteomes" id="UP000198923"/>
    </source>
</evidence>
<dbReference type="PROSITE" id="PS51257">
    <property type="entry name" value="PROKAR_LIPOPROTEIN"/>
    <property type="match status" value="1"/>
</dbReference>
<dbReference type="Proteomes" id="UP000198923">
    <property type="component" value="Unassembled WGS sequence"/>
</dbReference>
<evidence type="ECO:0000313" key="5">
    <source>
        <dbReference type="EMBL" id="SDG72404.1"/>
    </source>
</evidence>
<comment type="subcellular location">
    <subcellularLocation>
        <location evidence="1">Periplasm</location>
    </subcellularLocation>
</comment>
<dbReference type="Gene3D" id="3.40.190.10">
    <property type="entry name" value="Periplasmic binding protein-like II"/>
    <property type="match status" value="2"/>
</dbReference>
<feature type="chain" id="PRO_5011787059" evidence="4">
    <location>
        <begin position="21"/>
        <end position="338"/>
    </location>
</feature>
<protein>
    <submittedName>
        <fullName evidence="5">NitT/TauT family transport system substrate-binding protein</fullName>
    </submittedName>
</protein>
<organism evidence="5 6">
    <name type="scientific">Sinosporangium album</name>
    <dbReference type="NCBI Taxonomy" id="504805"/>
    <lineage>
        <taxon>Bacteria</taxon>
        <taxon>Bacillati</taxon>
        <taxon>Actinomycetota</taxon>
        <taxon>Actinomycetes</taxon>
        <taxon>Streptosporangiales</taxon>
        <taxon>Streptosporangiaceae</taxon>
        <taxon>Sinosporangium</taxon>
    </lineage>
</organism>
<gene>
    <name evidence="5" type="ORF">SAMN05421505_10775</name>
</gene>
<dbReference type="EMBL" id="FNCN01000007">
    <property type="protein sequence ID" value="SDG72404.1"/>
    <property type="molecule type" value="Genomic_DNA"/>
</dbReference>
<evidence type="ECO:0000256" key="4">
    <source>
        <dbReference type="SAM" id="SignalP"/>
    </source>
</evidence>
<dbReference type="PANTHER" id="PTHR30024">
    <property type="entry name" value="ALIPHATIC SULFONATES-BINDING PROTEIN-RELATED"/>
    <property type="match status" value="1"/>
</dbReference>
<proteinExistence type="inferred from homology"/>
<evidence type="ECO:0000256" key="3">
    <source>
        <dbReference type="ARBA" id="ARBA00022729"/>
    </source>
</evidence>
<dbReference type="Pfam" id="PF13379">
    <property type="entry name" value="NMT1_2"/>
    <property type="match status" value="1"/>
</dbReference>
<accession>A0A1G7WKH5</accession>
<name>A0A1G7WKH5_9ACTN</name>
<evidence type="ECO:0000256" key="1">
    <source>
        <dbReference type="ARBA" id="ARBA00004418"/>
    </source>
</evidence>
<sequence length="338" mass="35647">MRRCKAIVSALSVAVMFAMAGCGGGEAPKAGPSEGAAKTSGPEKTKLTVGIMPIVDLAPFYIAKERGLFAREGLDVQTYELKGSAEAVPRMKNGTMDVSFLDYISAMAAQDKGAIDLRLIADSYHAVPGTFLLMSGAKADIKAPADLKGKTIAVATLGSIATLGVEVLLKANGMSKKDVKFTEVPLPQIPAALAAGTVDAGWMVEPFITVAKGTGAKTVADLMSGETDRLPIATWGVTAEYAQKNPRTVEAFRRVITEAQRIAASDEKLVRKFVPTFTHIEAATAESMKLGTIPTALSAAPVQRVADLMHTYKYISRPIDVTMLLPKNLTPEPAPASP</sequence>
<dbReference type="AlphaFoldDB" id="A0A1G7WKH5"/>
<keyword evidence="3 4" id="KW-0732">Signal</keyword>
<dbReference type="STRING" id="504805.SAMN05421505_10775"/>
<feature type="signal peptide" evidence="4">
    <location>
        <begin position="1"/>
        <end position="20"/>
    </location>
</feature>
<comment type="similarity">
    <text evidence="2">Belongs to the bacterial solute-binding protein SsuA/TauA family.</text>
</comment>
<dbReference type="GO" id="GO:0042597">
    <property type="term" value="C:periplasmic space"/>
    <property type="evidence" value="ECO:0007669"/>
    <property type="project" value="UniProtKB-SubCell"/>
</dbReference>
<dbReference type="SUPFAM" id="SSF53850">
    <property type="entry name" value="Periplasmic binding protein-like II"/>
    <property type="match status" value="1"/>
</dbReference>
<dbReference type="PANTHER" id="PTHR30024:SF47">
    <property type="entry name" value="TAURINE-BINDING PERIPLASMIC PROTEIN"/>
    <property type="match status" value="1"/>
</dbReference>